<accession>A0AB39L0J8</accession>
<dbReference type="GO" id="GO:0048038">
    <property type="term" value="F:quinone binding"/>
    <property type="evidence" value="ECO:0007669"/>
    <property type="project" value="InterPro"/>
</dbReference>
<reference evidence="3" key="1">
    <citation type="submission" date="2024-07" db="EMBL/GenBank/DDBJ databases">
        <authorList>
            <person name="fu j."/>
        </authorList>
    </citation>
    <scope>NUCLEOTIDE SEQUENCE</scope>
    <source>
        <strain evidence="3">P10A9</strain>
    </source>
</reference>
<feature type="region of interest" description="Disordered" evidence="1">
    <location>
        <begin position="175"/>
        <end position="199"/>
    </location>
</feature>
<name>A0AB39L0J8_9MICC</name>
<protein>
    <recommendedName>
        <fullName evidence="2">Copper amine oxidase catalytic domain-containing protein</fullName>
    </recommendedName>
</protein>
<gene>
    <name evidence="3" type="ORF">AB5L97_14295</name>
</gene>
<evidence type="ECO:0000313" key="3">
    <source>
        <dbReference type="EMBL" id="XDP44434.1"/>
    </source>
</evidence>
<dbReference type="GO" id="GO:0009308">
    <property type="term" value="P:amine metabolic process"/>
    <property type="evidence" value="ECO:0007669"/>
    <property type="project" value="InterPro"/>
</dbReference>
<dbReference type="KEGG" id="spue:AB5L97_14295"/>
<feature type="domain" description="Copper amine oxidase catalytic" evidence="2">
    <location>
        <begin position="359"/>
        <end position="524"/>
    </location>
</feature>
<dbReference type="RefSeq" id="WP_369045136.1">
    <property type="nucleotide sequence ID" value="NZ_CP163302.1"/>
</dbReference>
<dbReference type="EMBL" id="CP163302">
    <property type="protein sequence ID" value="XDP44434.1"/>
    <property type="molecule type" value="Genomic_DNA"/>
</dbReference>
<evidence type="ECO:0000259" key="2">
    <source>
        <dbReference type="Pfam" id="PF01179"/>
    </source>
</evidence>
<evidence type="ECO:0000256" key="1">
    <source>
        <dbReference type="SAM" id="MobiDB-lite"/>
    </source>
</evidence>
<dbReference type="InterPro" id="IPR015798">
    <property type="entry name" value="Cu_amine_oxidase_C"/>
</dbReference>
<dbReference type="InterPro" id="IPR036460">
    <property type="entry name" value="Cu_amine_oxidase_C_sf"/>
</dbReference>
<sequence length="524" mass="57466">MTEQESGLRITVEPYDPEPAISATRMALLEHPAVRAVLGDAELSVHNLELSDKDSDRAGFEAVVHNARTCRSAHVSGRVDELESVSVRPSDFLPLASEDEYGQAVELALRDPRIAELVDAHGLTPYRPMPPVLDSPEPDGTRQRVIAVGLRGESGDLAHRIIGVRLADGSVIHEPAGVAHPTSDNCEATPAEGGCEPSAGRDQVRVRVLRGSAVLWDLVVVRPEASSGTNGSGIELRYVDYKGRRVLHRAHVPILNVEYGGAGVRAGCGPTYRDWQNSETCFEAVGSEPVGPGWRLCTIPPQTILDSGHDGGGFRGVALWYHNGGLRLVSQLQAGWYRYISEWHLLDNGTIQPRFGFAAVANPCTCKVHTHHAYWRLDFDIITPGNNVVEEYNNPPIIPGTHWHTKKYEIRRTRDAAHNRHWRVRNKGTFMGYTIQPGPHDGTADAFGAGDLWVLRYHAGEIDDGHGFSTNPYVSRADIDKFLNSESVDGQDVVLWYGGHFVHDQAHPGTGGHIVGPDLVPFNW</sequence>
<dbReference type="AlphaFoldDB" id="A0AB39L0J8"/>
<dbReference type="GO" id="GO:0005507">
    <property type="term" value="F:copper ion binding"/>
    <property type="evidence" value="ECO:0007669"/>
    <property type="project" value="InterPro"/>
</dbReference>
<dbReference type="Pfam" id="PF01179">
    <property type="entry name" value="Cu_amine_oxid"/>
    <property type="match status" value="1"/>
</dbReference>
<dbReference type="GO" id="GO:0008131">
    <property type="term" value="F:primary methylamine oxidase activity"/>
    <property type="evidence" value="ECO:0007669"/>
    <property type="project" value="InterPro"/>
</dbReference>
<dbReference type="Gene3D" id="2.70.98.20">
    <property type="entry name" value="Copper amine oxidase, catalytic domain"/>
    <property type="match status" value="1"/>
</dbReference>
<organism evidence="3">
    <name type="scientific">Sinomonas puerhi</name>
    <dbReference type="NCBI Taxonomy" id="3238584"/>
    <lineage>
        <taxon>Bacteria</taxon>
        <taxon>Bacillati</taxon>
        <taxon>Actinomycetota</taxon>
        <taxon>Actinomycetes</taxon>
        <taxon>Micrococcales</taxon>
        <taxon>Micrococcaceae</taxon>
        <taxon>Sinomonas</taxon>
    </lineage>
</organism>
<dbReference type="SUPFAM" id="SSF49998">
    <property type="entry name" value="Amine oxidase catalytic domain"/>
    <property type="match status" value="1"/>
</dbReference>
<proteinExistence type="predicted"/>